<protein>
    <recommendedName>
        <fullName evidence="7">EamA domain-containing protein</fullName>
    </recommendedName>
</protein>
<feature type="transmembrane region" description="Helical" evidence="6">
    <location>
        <begin position="181"/>
        <end position="198"/>
    </location>
</feature>
<evidence type="ECO:0000259" key="7">
    <source>
        <dbReference type="Pfam" id="PF00892"/>
    </source>
</evidence>
<dbReference type="PANTHER" id="PTHR42920">
    <property type="entry name" value="OS03G0707200 PROTEIN-RELATED"/>
    <property type="match status" value="1"/>
</dbReference>
<dbReference type="PANTHER" id="PTHR42920:SF11">
    <property type="entry name" value="INNER MEMBRANE PROTEIN YTFF"/>
    <property type="match status" value="1"/>
</dbReference>
<feature type="transmembrane region" description="Helical" evidence="6">
    <location>
        <begin position="62"/>
        <end position="84"/>
    </location>
</feature>
<accession>A0A2N8ZMT8</accession>
<feature type="transmembrane region" description="Helical" evidence="6">
    <location>
        <begin position="210"/>
        <end position="229"/>
    </location>
</feature>
<feature type="transmembrane region" description="Helical" evidence="6">
    <location>
        <begin position="241"/>
        <end position="260"/>
    </location>
</feature>
<feature type="transmembrane region" description="Helical" evidence="6">
    <location>
        <begin position="119"/>
        <end position="144"/>
    </location>
</feature>
<dbReference type="KEGG" id="vta:B1565"/>
<feature type="transmembrane region" description="Helical" evidence="6">
    <location>
        <begin position="33"/>
        <end position="53"/>
    </location>
</feature>
<proteinExistence type="predicted"/>
<evidence type="ECO:0000313" key="9">
    <source>
        <dbReference type="Proteomes" id="UP000235828"/>
    </source>
</evidence>
<evidence type="ECO:0000256" key="3">
    <source>
        <dbReference type="ARBA" id="ARBA00022692"/>
    </source>
</evidence>
<keyword evidence="3 6" id="KW-0812">Transmembrane</keyword>
<feature type="domain" description="EamA" evidence="7">
    <location>
        <begin position="150"/>
        <end position="280"/>
    </location>
</feature>
<organism evidence="8 9">
    <name type="scientific">Vibrio tapetis subsp. tapetis</name>
    <dbReference type="NCBI Taxonomy" id="1671868"/>
    <lineage>
        <taxon>Bacteria</taxon>
        <taxon>Pseudomonadati</taxon>
        <taxon>Pseudomonadota</taxon>
        <taxon>Gammaproteobacteria</taxon>
        <taxon>Vibrionales</taxon>
        <taxon>Vibrionaceae</taxon>
        <taxon>Vibrio</taxon>
    </lineage>
</organism>
<dbReference type="RefSeq" id="WP_102525240.1">
    <property type="nucleotide sequence ID" value="NZ_LT960612.1"/>
</dbReference>
<evidence type="ECO:0000256" key="5">
    <source>
        <dbReference type="ARBA" id="ARBA00023136"/>
    </source>
</evidence>
<sequence length="304" mass="32999">MIYLFPLFTIIIWGGNSIVNKLSVESIEPSAMSFFRWFFAMLFLSPFVLPSIIRSWKTIKPFILKLATLALLGMVLNQSLGYYAALTTSVSNMALIIALVPLISIFISVPLLGKKISPLSVVGAVISLSGLAFMLGQGDIMFIFQNSVTPGDAMMLVAAIVYALYCVLIKKWKMPLTNWQFIYMQGAFAVLMLFPLWLSSDVLLPPTDSLPLVAYASLAASVIAPWLWVKSIDAIGADSSAMFMNLLPIIAVALASTLLGESISEFHIIGGLMVISGVVLAQIKKRQIPAVSIPSTTTQATKLI</sequence>
<dbReference type="OrthoDB" id="4167046at2"/>
<keyword evidence="2" id="KW-1003">Cell membrane</keyword>
<dbReference type="InterPro" id="IPR051258">
    <property type="entry name" value="Diverse_Substrate_Transporter"/>
</dbReference>
<dbReference type="Pfam" id="PF00892">
    <property type="entry name" value="EamA"/>
    <property type="match status" value="2"/>
</dbReference>
<reference evidence="8 9" key="1">
    <citation type="submission" date="2017-10" db="EMBL/GenBank/DDBJ databases">
        <authorList>
            <person name="Banno H."/>
            <person name="Chua N.-H."/>
        </authorList>
    </citation>
    <scope>NUCLEOTIDE SEQUENCE [LARGE SCALE GENOMIC DNA]</scope>
    <source>
        <strain evidence="8">Vibrio tapetis CECT4600</strain>
    </source>
</reference>
<feature type="transmembrane region" description="Helical" evidence="6">
    <location>
        <begin position="266"/>
        <end position="283"/>
    </location>
</feature>
<comment type="subcellular location">
    <subcellularLocation>
        <location evidence="1">Cell membrane</location>
        <topology evidence="1">Multi-pass membrane protein</topology>
    </subcellularLocation>
</comment>
<dbReference type="InterPro" id="IPR000620">
    <property type="entry name" value="EamA_dom"/>
</dbReference>
<feature type="transmembrane region" description="Helical" evidence="6">
    <location>
        <begin position="90"/>
        <end position="112"/>
    </location>
</feature>
<keyword evidence="5 6" id="KW-0472">Membrane</keyword>
<feature type="transmembrane region" description="Helical" evidence="6">
    <location>
        <begin position="150"/>
        <end position="169"/>
    </location>
</feature>
<evidence type="ECO:0000256" key="6">
    <source>
        <dbReference type="SAM" id="Phobius"/>
    </source>
</evidence>
<evidence type="ECO:0000256" key="2">
    <source>
        <dbReference type="ARBA" id="ARBA00022475"/>
    </source>
</evidence>
<feature type="domain" description="EamA" evidence="7">
    <location>
        <begin position="3"/>
        <end position="135"/>
    </location>
</feature>
<dbReference type="Proteomes" id="UP000235828">
    <property type="component" value="Chromosome B"/>
</dbReference>
<keyword evidence="9" id="KW-1185">Reference proteome</keyword>
<dbReference type="GO" id="GO:0005886">
    <property type="term" value="C:plasma membrane"/>
    <property type="evidence" value="ECO:0007669"/>
    <property type="project" value="UniProtKB-SubCell"/>
</dbReference>
<evidence type="ECO:0000256" key="4">
    <source>
        <dbReference type="ARBA" id="ARBA00022989"/>
    </source>
</evidence>
<evidence type="ECO:0000313" key="8">
    <source>
        <dbReference type="EMBL" id="SON53176.1"/>
    </source>
</evidence>
<dbReference type="SUPFAM" id="SSF103481">
    <property type="entry name" value="Multidrug resistance efflux transporter EmrE"/>
    <property type="match status" value="2"/>
</dbReference>
<dbReference type="AlphaFoldDB" id="A0A2N8ZMT8"/>
<evidence type="ECO:0000256" key="1">
    <source>
        <dbReference type="ARBA" id="ARBA00004651"/>
    </source>
</evidence>
<dbReference type="EMBL" id="LT960612">
    <property type="protein sequence ID" value="SON53176.1"/>
    <property type="molecule type" value="Genomic_DNA"/>
</dbReference>
<gene>
    <name evidence="8" type="ORF">VTAP4600_B1565</name>
</gene>
<name>A0A2N8ZMT8_9VIBR</name>
<dbReference type="InterPro" id="IPR037185">
    <property type="entry name" value="EmrE-like"/>
</dbReference>
<keyword evidence="4 6" id="KW-1133">Transmembrane helix</keyword>